<evidence type="ECO:0000256" key="2">
    <source>
        <dbReference type="ARBA" id="ARBA00022771"/>
    </source>
</evidence>
<dbReference type="Gene3D" id="1.20.120.910">
    <property type="entry name" value="DksA, coiled-coil domain"/>
    <property type="match status" value="1"/>
</dbReference>
<protein>
    <submittedName>
        <fullName evidence="6">TraR/DksA family transcriptional regulator</fullName>
    </submittedName>
</protein>
<dbReference type="PROSITE" id="PS01102">
    <property type="entry name" value="ZF_DKSA_1"/>
    <property type="match status" value="1"/>
</dbReference>
<organism evidence="6 7">
    <name type="scientific">Janibacter limosus</name>
    <dbReference type="NCBI Taxonomy" id="53458"/>
    <lineage>
        <taxon>Bacteria</taxon>
        <taxon>Bacillati</taxon>
        <taxon>Actinomycetota</taxon>
        <taxon>Actinomycetes</taxon>
        <taxon>Micrococcales</taxon>
        <taxon>Intrasporangiaceae</taxon>
        <taxon>Janibacter</taxon>
    </lineage>
</organism>
<dbReference type="EMBL" id="CP036164">
    <property type="protein sequence ID" value="QBF47669.1"/>
    <property type="molecule type" value="Genomic_DNA"/>
</dbReference>
<dbReference type="OrthoDB" id="1121111at2"/>
<keyword evidence="2" id="KW-0863">Zinc-finger</keyword>
<accession>A0A4P6MX72</accession>
<dbReference type="Pfam" id="PF01258">
    <property type="entry name" value="zf-dskA_traR"/>
    <property type="match status" value="1"/>
</dbReference>
<name>A0A4P6MX72_9MICO</name>
<evidence type="ECO:0000313" key="7">
    <source>
        <dbReference type="Proteomes" id="UP000290408"/>
    </source>
</evidence>
<dbReference type="Proteomes" id="UP000290408">
    <property type="component" value="Chromosome"/>
</dbReference>
<dbReference type="RefSeq" id="WP_130630847.1">
    <property type="nucleotide sequence ID" value="NZ_CP036164.1"/>
</dbReference>
<feature type="zinc finger region" description="dksA C4-type" evidence="4">
    <location>
        <begin position="85"/>
        <end position="109"/>
    </location>
</feature>
<keyword evidence="3" id="KW-0862">Zinc</keyword>
<dbReference type="PANTHER" id="PTHR33823:SF4">
    <property type="entry name" value="GENERAL STRESS PROTEIN 16O"/>
    <property type="match status" value="1"/>
</dbReference>
<dbReference type="SUPFAM" id="SSF57716">
    <property type="entry name" value="Glucocorticoid receptor-like (DNA-binding domain)"/>
    <property type="match status" value="1"/>
</dbReference>
<evidence type="ECO:0000256" key="4">
    <source>
        <dbReference type="PROSITE-ProRule" id="PRU00510"/>
    </source>
</evidence>
<sequence length="112" mass="12096">MADPRTTLEEERRETLARLATLTGDFTAIVEASEGSNADDEHDPEGATIAFERSQLDALVQQARHHLTEIDAALERIDAGTYGTCERCGAPIAPGRLEARPVARTCIECAST</sequence>
<dbReference type="GO" id="GO:0008270">
    <property type="term" value="F:zinc ion binding"/>
    <property type="evidence" value="ECO:0007669"/>
    <property type="project" value="UniProtKB-KW"/>
</dbReference>
<evidence type="ECO:0000256" key="1">
    <source>
        <dbReference type="ARBA" id="ARBA00022723"/>
    </source>
</evidence>
<evidence type="ECO:0000259" key="5">
    <source>
        <dbReference type="Pfam" id="PF01258"/>
    </source>
</evidence>
<dbReference type="KEGG" id="jli:EXU32_16305"/>
<dbReference type="InterPro" id="IPR037187">
    <property type="entry name" value="DnaK_N"/>
</dbReference>
<reference evidence="6 7" key="1">
    <citation type="submission" date="2019-02" db="EMBL/GenBank/DDBJ databases">
        <title>Genomic data mining of an Antarctic deep-sea actinobacterium, Janibacterlimosus P3-3-X1.</title>
        <authorList>
            <person name="Liao L."/>
            <person name="Chen B."/>
        </authorList>
    </citation>
    <scope>NUCLEOTIDE SEQUENCE [LARGE SCALE GENOMIC DNA]</scope>
    <source>
        <strain evidence="6 7">P3-3-X1</strain>
    </source>
</reference>
<keyword evidence="1" id="KW-0479">Metal-binding</keyword>
<feature type="domain" description="Zinc finger DksA/TraR C4-type" evidence="5">
    <location>
        <begin position="80"/>
        <end position="111"/>
    </location>
</feature>
<dbReference type="PROSITE" id="PS51128">
    <property type="entry name" value="ZF_DKSA_2"/>
    <property type="match status" value="1"/>
</dbReference>
<proteinExistence type="predicted"/>
<evidence type="ECO:0000313" key="6">
    <source>
        <dbReference type="EMBL" id="QBF47669.1"/>
    </source>
</evidence>
<gene>
    <name evidence="6" type="ORF">EXU32_16305</name>
</gene>
<dbReference type="InterPro" id="IPR000962">
    <property type="entry name" value="Znf_DskA_TraR"/>
</dbReference>
<dbReference type="SUPFAM" id="SSF109635">
    <property type="entry name" value="DnaK suppressor protein DksA, alpha-hairpin domain"/>
    <property type="match status" value="1"/>
</dbReference>
<dbReference type="AlphaFoldDB" id="A0A4P6MX72"/>
<dbReference type="PANTHER" id="PTHR33823">
    <property type="entry name" value="RNA POLYMERASE-BINDING TRANSCRIPTION FACTOR DKSA-RELATED"/>
    <property type="match status" value="1"/>
</dbReference>
<keyword evidence="7" id="KW-1185">Reference proteome</keyword>
<evidence type="ECO:0000256" key="3">
    <source>
        <dbReference type="ARBA" id="ARBA00022833"/>
    </source>
</evidence>
<dbReference type="STRING" id="1216970.GCA_001570985_02485"/>
<dbReference type="InterPro" id="IPR020458">
    <property type="entry name" value="Znf_DskA_TraR_CS"/>
</dbReference>